<name>A0A8A4ZFY0_9MICO</name>
<reference evidence="3" key="1">
    <citation type="submission" date="2021-03" db="EMBL/GenBank/DDBJ databases">
        <title>Pengzhenrongella sicca gen. nov., sp. nov., a new member of suborder Micrococcineae isolated from High-Arctic tundra soil.</title>
        <authorList>
            <person name="Peng F."/>
        </authorList>
    </citation>
    <scope>NUCLEOTIDE SEQUENCE</scope>
    <source>
        <strain evidence="3">LRZ-2</strain>
    </source>
</reference>
<feature type="chain" id="PRO_5035193699" evidence="2">
    <location>
        <begin position="28"/>
        <end position="150"/>
    </location>
</feature>
<feature type="signal peptide" evidence="2">
    <location>
        <begin position="1"/>
        <end position="27"/>
    </location>
</feature>
<keyword evidence="4" id="KW-1185">Reference proteome</keyword>
<accession>A0A8A4ZFY0</accession>
<dbReference type="EMBL" id="CP071868">
    <property type="protein sequence ID" value="QTE30930.1"/>
    <property type="molecule type" value="Genomic_DNA"/>
</dbReference>
<evidence type="ECO:0000256" key="1">
    <source>
        <dbReference type="SAM" id="MobiDB-lite"/>
    </source>
</evidence>
<feature type="compositionally biased region" description="Acidic residues" evidence="1">
    <location>
        <begin position="43"/>
        <end position="55"/>
    </location>
</feature>
<sequence length="150" mass="15188">MRHNGANRTVWVLGCVVAVCVAACSGADPDGDSSSAAAVETPAEAETETSAETETEASAAAPDDDVAPAEGSEVSAAALCEYLTGELPDLRAIGSEVGVMANLTVNLYTWYESQGAVPSGTELDEMTQAECPDVGAEALTLAGLESFTAL</sequence>
<evidence type="ECO:0000256" key="2">
    <source>
        <dbReference type="SAM" id="SignalP"/>
    </source>
</evidence>
<evidence type="ECO:0000313" key="4">
    <source>
        <dbReference type="Proteomes" id="UP000663937"/>
    </source>
</evidence>
<dbReference type="RefSeq" id="WP_227425308.1">
    <property type="nucleotide sequence ID" value="NZ_CP071868.1"/>
</dbReference>
<protein>
    <submittedName>
        <fullName evidence="3">Uncharacterized protein</fullName>
    </submittedName>
</protein>
<proteinExistence type="predicted"/>
<dbReference type="KEGG" id="psic:J4E96_08400"/>
<gene>
    <name evidence="3" type="ORF">J4E96_08400</name>
</gene>
<keyword evidence="2" id="KW-0732">Signal</keyword>
<evidence type="ECO:0000313" key="3">
    <source>
        <dbReference type="EMBL" id="QTE30930.1"/>
    </source>
</evidence>
<feature type="compositionally biased region" description="Low complexity" evidence="1">
    <location>
        <begin position="27"/>
        <end position="42"/>
    </location>
</feature>
<feature type="region of interest" description="Disordered" evidence="1">
    <location>
        <begin position="27"/>
        <end position="72"/>
    </location>
</feature>
<organism evidence="3 4">
    <name type="scientific">Pengzhenrongella sicca</name>
    <dbReference type="NCBI Taxonomy" id="2819238"/>
    <lineage>
        <taxon>Bacteria</taxon>
        <taxon>Bacillati</taxon>
        <taxon>Actinomycetota</taxon>
        <taxon>Actinomycetes</taxon>
        <taxon>Micrococcales</taxon>
        <taxon>Pengzhenrongella</taxon>
    </lineage>
</organism>
<dbReference type="AlphaFoldDB" id="A0A8A4ZFY0"/>
<dbReference type="Proteomes" id="UP000663937">
    <property type="component" value="Chromosome"/>
</dbReference>